<sequence>MHNDRAWKVGFKWTVGDASNPTGALAVDTTSKQVHVCDIADVGTDWARSAASHPELNIHSATNPATEYIKMYHDATDAHIDGVGATNLNLKIAGTTYAALSATGLAITAGSFLSGNPAKQTITTKAASADLTVAESGLILASDGVTIQLPTYVSNEALRYMIMAVGTHSSGVYVYRNGESINGAAGYTSTAQWDLIEVIAAPASYSYDWLKVRTVGTWSAS</sequence>
<reference evidence="1" key="1">
    <citation type="submission" date="2020-03" db="EMBL/GenBank/DDBJ databases">
        <title>The deep terrestrial virosphere.</title>
        <authorList>
            <person name="Holmfeldt K."/>
            <person name="Nilsson E."/>
            <person name="Simone D."/>
            <person name="Lopez-Fernandez M."/>
            <person name="Wu X."/>
            <person name="de Brujin I."/>
            <person name="Lundin D."/>
            <person name="Andersson A."/>
            <person name="Bertilsson S."/>
            <person name="Dopson M."/>
        </authorList>
    </citation>
    <scope>NUCLEOTIDE SEQUENCE</scope>
    <source>
        <strain evidence="1">MM415A01892</strain>
    </source>
</reference>
<protein>
    <submittedName>
        <fullName evidence="1">Uncharacterized protein</fullName>
    </submittedName>
</protein>
<gene>
    <name evidence="1" type="ORF">MM415A01892_0005</name>
</gene>
<dbReference type="EMBL" id="MT142130">
    <property type="protein sequence ID" value="QJA74937.1"/>
    <property type="molecule type" value="Genomic_DNA"/>
</dbReference>
<name>A0A6M3K1W2_9ZZZZ</name>
<dbReference type="AlphaFoldDB" id="A0A6M3K1W2"/>
<evidence type="ECO:0000313" key="1">
    <source>
        <dbReference type="EMBL" id="QJA74937.1"/>
    </source>
</evidence>
<organism evidence="1">
    <name type="scientific">viral metagenome</name>
    <dbReference type="NCBI Taxonomy" id="1070528"/>
    <lineage>
        <taxon>unclassified sequences</taxon>
        <taxon>metagenomes</taxon>
        <taxon>organismal metagenomes</taxon>
    </lineage>
</organism>
<proteinExistence type="predicted"/>
<accession>A0A6M3K1W2</accession>